<sequence length="90" mass="10954">MTLLYTFLTVYTLFNIWVLKKINKFQSLSAKQKRIHMILIWVFPFFWYWILTQIIGDGKSKTMTVKERKNLIKKGRGGFYESKKAFDFYR</sequence>
<proteinExistence type="predicted"/>
<evidence type="ECO:0000256" key="1">
    <source>
        <dbReference type="SAM" id="Phobius"/>
    </source>
</evidence>
<keyword evidence="1" id="KW-1133">Transmembrane helix</keyword>
<evidence type="ECO:0000313" key="3">
    <source>
        <dbReference type="Proteomes" id="UP001185092"/>
    </source>
</evidence>
<dbReference type="EMBL" id="JAVDQD010000003">
    <property type="protein sequence ID" value="MDR6239874.1"/>
    <property type="molecule type" value="Genomic_DNA"/>
</dbReference>
<evidence type="ECO:0000313" key="2">
    <source>
        <dbReference type="EMBL" id="MDR6239874.1"/>
    </source>
</evidence>
<feature type="transmembrane region" description="Helical" evidence="1">
    <location>
        <begin position="35"/>
        <end position="55"/>
    </location>
</feature>
<keyword evidence="1" id="KW-0472">Membrane</keyword>
<organism evidence="2 3">
    <name type="scientific">Aureibacter tunicatorum</name>
    <dbReference type="NCBI Taxonomy" id="866807"/>
    <lineage>
        <taxon>Bacteria</taxon>
        <taxon>Pseudomonadati</taxon>
        <taxon>Bacteroidota</taxon>
        <taxon>Cytophagia</taxon>
        <taxon>Cytophagales</taxon>
        <taxon>Persicobacteraceae</taxon>
        <taxon>Aureibacter</taxon>
    </lineage>
</organism>
<accession>A0AAE4BR56</accession>
<dbReference type="AlphaFoldDB" id="A0AAE4BR56"/>
<protein>
    <submittedName>
        <fullName evidence="2">Uncharacterized protein</fullName>
    </submittedName>
</protein>
<dbReference type="Proteomes" id="UP001185092">
    <property type="component" value="Unassembled WGS sequence"/>
</dbReference>
<gene>
    <name evidence="2" type="ORF">HNQ88_002922</name>
</gene>
<keyword evidence="3" id="KW-1185">Reference proteome</keyword>
<reference evidence="2" key="1">
    <citation type="submission" date="2023-07" db="EMBL/GenBank/DDBJ databases">
        <title>Genomic Encyclopedia of Type Strains, Phase IV (KMG-IV): sequencing the most valuable type-strain genomes for metagenomic binning, comparative biology and taxonomic classification.</title>
        <authorList>
            <person name="Goeker M."/>
        </authorList>
    </citation>
    <scope>NUCLEOTIDE SEQUENCE</scope>
    <source>
        <strain evidence="2">DSM 26174</strain>
    </source>
</reference>
<feature type="transmembrane region" description="Helical" evidence="1">
    <location>
        <begin position="6"/>
        <end position="23"/>
    </location>
</feature>
<name>A0AAE4BR56_9BACT</name>
<comment type="caution">
    <text evidence="2">The sequence shown here is derived from an EMBL/GenBank/DDBJ whole genome shotgun (WGS) entry which is preliminary data.</text>
</comment>
<keyword evidence="1" id="KW-0812">Transmembrane</keyword>